<sequence>MIGAVAAAGEALVLHSAASATEAHLPYVALFDLLATHLDAADDAVPAHLAATLRAALLHEPPAAGTATSQPALRIAVVELLRALAERQPVLILLDDAQWLDPPSMEVLAFAVRRLGGSRIATLVTERVADGDEPSLGELCTSPTVEIPLGGLAETELAALLRTRLALRLHGSAMARITAASGGNPLFALELGRALVRDDVTPRPDEPLRVTRRLRDLVSDRLAGLAPALRPGLLMLAAGGPAPTETEASAALAEGVLVLGADGRYRFSHPMLSEIVYADATPHQRLAAHLRIADLTDDPVRHARHRALACSRPDAELAAALDRAADAARRRGAPGTAAELSRLAADRTPADPALAARRLLNAADSSHAAGLFADARADCERALGDADVEGRVSARLLLADLDADSERTSRLLADAAADAAGHPHLMARVHLYQADVAMRSGELSSCLADLEQAEALAGDSTELMTRILSVRGPVELFTDGARAIRTYRHGVRLTEGGPLTEAAVYLRAGLAVARLRQGGVSVAVRDLELLRGDVEAAGRFRELGDVLHVLTVAYERAGRCRQAYSTGLAGARFREDLEPNAGRALLLRGMAELNGGTAAAAASALEAAAAALEPQNMTESRAYSLGLLGRARYLQGDVGTAAALLARSRELLDGIGYVDPALFLLDADLAEALTRAGATEQAAHVLQEARARAGREDRTVVRLGLTRAEAVLQAARGEAHTAASLLRDTLGHAADHPYPLEVARAWASLGAIEAAVRRRAAARMAYGEAARRYARHGCTPWLRYVQAALDDLDGHGRPPTDLEQHIIDMVRAKATNRQIAAALHLSVKTVEAHLTRVYRMRGVRNRADLVSRLAQSQTPPR</sequence>
<dbReference type="GO" id="GO:0005737">
    <property type="term" value="C:cytoplasm"/>
    <property type="evidence" value="ECO:0007669"/>
    <property type="project" value="TreeGrafter"/>
</dbReference>
<evidence type="ECO:0000259" key="3">
    <source>
        <dbReference type="PROSITE" id="PS50043"/>
    </source>
</evidence>
<dbReference type="PROSITE" id="PS50043">
    <property type="entry name" value="HTH_LUXR_2"/>
    <property type="match status" value="1"/>
</dbReference>
<dbReference type="Pfam" id="PF13191">
    <property type="entry name" value="AAA_16"/>
    <property type="match status" value="1"/>
</dbReference>
<proteinExistence type="predicted"/>
<dbReference type="InterPro" id="IPR036388">
    <property type="entry name" value="WH-like_DNA-bd_sf"/>
</dbReference>
<dbReference type="SUPFAM" id="SSF46894">
    <property type="entry name" value="C-terminal effector domain of the bipartite response regulators"/>
    <property type="match status" value="1"/>
</dbReference>
<evidence type="ECO:0000313" key="5">
    <source>
        <dbReference type="Proteomes" id="UP000601223"/>
    </source>
</evidence>
<gene>
    <name evidence="4" type="ORF">Cba03nite_59880</name>
</gene>
<dbReference type="GO" id="GO:0006355">
    <property type="term" value="P:regulation of DNA-templated transcription"/>
    <property type="evidence" value="ECO:0007669"/>
    <property type="project" value="InterPro"/>
</dbReference>
<evidence type="ECO:0000256" key="1">
    <source>
        <dbReference type="ARBA" id="ARBA00022741"/>
    </source>
</evidence>
<dbReference type="EMBL" id="BONF01000039">
    <property type="protein sequence ID" value="GIF84639.1"/>
    <property type="molecule type" value="Genomic_DNA"/>
</dbReference>
<comment type="caution">
    <text evidence="4">The sequence shown here is derived from an EMBL/GenBank/DDBJ whole genome shotgun (WGS) entry which is preliminary data.</text>
</comment>
<dbReference type="InterPro" id="IPR016032">
    <property type="entry name" value="Sig_transdc_resp-reg_C-effctor"/>
</dbReference>
<dbReference type="SUPFAM" id="SSF48452">
    <property type="entry name" value="TPR-like"/>
    <property type="match status" value="1"/>
</dbReference>
<dbReference type="Gene3D" id="1.10.10.10">
    <property type="entry name" value="Winged helix-like DNA-binding domain superfamily/Winged helix DNA-binding domain"/>
    <property type="match status" value="1"/>
</dbReference>
<keyword evidence="1" id="KW-0547">Nucleotide-binding</keyword>
<dbReference type="InterPro" id="IPR041664">
    <property type="entry name" value="AAA_16"/>
</dbReference>
<evidence type="ECO:0000313" key="4">
    <source>
        <dbReference type="EMBL" id="GIF84639.1"/>
    </source>
</evidence>
<dbReference type="CDD" id="cd06170">
    <property type="entry name" value="LuxR_C_like"/>
    <property type="match status" value="1"/>
</dbReference>
<name>A0A8J3JX05_9ACTN</name>
<dbReference type="GO" id="GO:0003677">
    <property type="term" value="F:DNA binding"/>
    <property type="evidence" value="ECO:0007669"/>
    <property type="project" value="InterPro"/>
</dbReference>
<dbReference type="GO" id="GO:0005524">
    <property type="term" value="F:ATP binding"/>
    <property type="evidence" value="ECO:0007669"/>
    <property type="project" value="UniProtKB-KW"/>
</dbReference>
<dbReference type="InterPro" id="IPR000792">
    <property type="entry name" value="Tscrpt_reg_LuxR_C"/>
</dbReference>
<dbReference type="SMART" id="SM00421">
    <property type="entry name" value="HTH_LUXR"/>
    <property type="match status" value="1"/>
</dbReference>
<accession>A0A8J3JX05</accession>
<dbReference type="PANTHER" id="PTHR16305">
    <property type="entry name" value="TESTICULAR SOLUBLE ADENYLYL CYCLASE"/>
    <property type="match status" value="1"/>
</dbReference>
<dbReference type="Proteomes" id="UP000601223">
    <property type="component" value="Unassembled WGS sequence"/>
</dbReference>
<dbReference type="AlphaFoldDB" id="A0A8J3JX05"/>
<feature type="domain" description="HTH luxR-type" evidence="3">
    <location>
        <begin position="795"/>
        <end position="857"/>
    </location>
</feature>
<reference evidence="4 5" key="1">
    <citation type="submission" date="2021-01" db="EMBL/GenBank/DDBJ databases">
        <title>Whole genome shotgun sequence of Catellatospora bangladeshensis NBRC 107357.</title>
        <authorList>
            <person name="Komaki H."/>
            <person name="Tamura T."/>
        </authorList>
    </citation>
    <scope>NUCLEOTIDE SEQUENCE [LARGE SCALE GENOMIC DNA]</scope>
    <source>
        <strain evidence="4 5">NBRC 107357</strain>
    </source>
</reference>
<evidence type="ECO:0000256" key="2">
    <source>
        <dbReference type="ARBA" id="ARBA00022840"/>
    </source>
</evidence>
<keyword evidence="2" id="KW-0067">ATP-binding</keyword>
<dbReference type="Pfam" id="PF00196">
    <property type="entry name" value="GerE"/>
    <property type="match status" value="1"/>
</dbReference>
<keyword evidence="5" id="KW-1185">Reference proteome</keyword>
<dbReference type="GO" id="GO:0004016">
    <property type="term" value="F:adenylate cyclase activity"/>
    <property type="evidence" value="ECO:0007669"/>
    <property type="project" value="TreeGrafter"/>
</dbReference>
<protein>
    <submittedName>
        <fullName evidence="4">Transcriptional regulator</fullName>
    </submittedName>
</protein>
<organism evidence="4 5">
    <name type="scientific">Catellatospora bangladeshensis</name>
    <dbReference type="NCBI Taxonomy" id="310355"/>
    <lineage>
        <taxon>Bacteria</taxon>
        <taxon>Bacillati</taxon>
        <taxon>Actinomycetota</taxon>
        <taxon>Actinomycetes</taxon>
        <taxon>Micromonosporales</taxon>
        <taxon>Micromonosporaceae</taxon>
        <taxon>Catellatospora</taxon>
    </lineage>
</organism>
<dbReference type="PANTHER" id="PTHR16305:SF35">
    <property type="entry name" value="TRANSCRIPTIONAL ACTIVATOR DOMAIN"/>
    <property type="match status" value="1"/>
</dbReference>
<dbReference type="InterPro" id="IPR011990">
    <property type="entry name" value="TPR-like_helical_dom_sf"/>
</dbReference>